<keyword evidence="1 5" id="KW-0678">Repressor</keyword>
<comment type="function">
    <text evidence="5">Negative regulator of class I heat shock genes (grpE-dnaK-dnaJ and groELS operons). Prevents heat-shock induction of these operons.</text>
</comment>
<dbReference type="Gene3D" id="3.30.450.40">
    <property type="match status" value="1"/>
</dbReference>
<dbReference type="AlphaFoldDB" id="A0A5F0N0W3"/>
<dbReference type="GeneID" id="89588772"/>
<dbReference type="Proteomes" id="UP001249945">
    <property type="component" value="Unassembled WGS sequence"/>
</dbReference>
<dbReference type="InterPro" id="IPR021153">
    <property type="entry name" value="HrcA_C"/>
</dbReference>
<gene>
    <name evidence="5 7" type="primary">hrcA</name>
    <name evidence="8" type="ORF">CKN69_09525</name>
    <name evidence="7" type="ORF">MX635_05770</name>
</gene>
<keyword evidence="4 5" id="KW-0804">Transcription</keyword>
<protein>
    <recommendedName>
        <fullName evidence="5">Heat-inducible transcription repressor HrcA</fullName>
    </recommendedName>
</protein>
<dbReference type="GO" id="GO:0003677">
    <property type="term" value="F:DNA binding"/>
    <property type="evidence" value="ECO:0007669"/>
    <property type="project" value="InterPro"/>
</dbReference>
<sequence>MLTERQILILKSIIRLYTDFGNPVGSKTLMNEAGLDFSSATIRNEMGRLEELGYIEKTHSSSGRIPSIKGYRFYVDHLVHPDKVNSKDLATIKSSFNSPFHELDEIVAQSAEVLSNLTSYTAITLGPELKDSKLTGFRLVPLSNFQVMAILVTDKGHVENQIFNLPKNINSYELEKIVAIFNDELIGYPLVLVYQKLKTEIPQLIQKYVRTPSGILDVFDDIIMKAAKERVFVGGRMNILDFSNALDVEKFKSIYTLMEKDSGLASLITQNQEGIEVRIGQELENTLFQDFSLITATYSVMGHGTGTIALLGPTSMPYSRMIGLVDAFRNELSQKMMDYYQGMEK</sequence>
<dbReference type="Pfam" id="PF01628">
    <property type="entry name" value="HrcA"/>
    <property type="match status" value="1"/>
</dbReference>
<reference evidence="7" key="2">
    <citation type="submission" date="2022-04" db="EMBL/GenBank/DDBJ databases">
        <title>Draft genome sequences of lactic acid bacteria (LAB) strains involved in meat spoilage.</title>
        <authorList>
            <person name="Palevich N."/>
        </authorList>
    </citation>
    <scope>NUCLEOTIDE SEQUENCE</scope>
    <source>
        <strain evidence="7">9-14</strain>
    </source>
</reference>
<proteinExistence type="inferred from homology"/>
<reference evidence="8 9" key="1">
    <citation type="journal article" date="2018" name="Int. J. Food Microbiol.">
        <title>Growth of Carnobacterium spp. isolated from chilled vacuum-packaged meat under relevant acidic conditions.</title>
        <authorList>
            <person name="Zhang P."/>
            <person name="Badoni M."/>
            <person name="Ganzle M."/>
            <person name="Yang X."/>
        </authorList>
    </citation>
    <scope>NUCLEOTIDE SEQUENCE [LARGE SCALE GENOMIC DNA]</scope>
    <source>
        <strain evidence="8 9">B2</strain>
    </source>
</reference>
<keyword evidence="3 5" id="KW-0346">Stress response</keyword>
<dbReference type="PANTHER" id="PTHR34824">
    <property type="entry name" value="HEAT-INDUCIBLE TRANSCRIPTION REPRESSOR HRCA"/>
    <property type="match status" value="1"/>
</dbReference>
<comment type="similarity">
    <text evidence="5">Belongs to the HrcA family.</text>
</comment>
<keyword evidence="2 5" id="KW-0805">Transcription regulation</keyword>
<evidence type="ECO:0000256" key="4">
    <source>
        <dbReference type="ARBA" id="ARBA00023163"/>
    </source>
</evidence>
<evidence type="ECO:0000256" key="2">
    <source>
        <dbReference type="ARBA" id="ARBA00023015"/>
    </source>
</evidence>
<evidence type="ECO:0000313" key="9">
    <source>
        <dbReference type="Proteomes" id="UP000297938"/>
    </source>
</evidence>
<dbReference type="EMBL" id="JALRMR010000005">
    <property type="protein sequence ID" value="MDT1973904.1"/>
    <property type="molecule type" value="Genomic_DNA"/>
</dbReference>
<dbReference type="InterPro" id="IPR002571">
    <property type="entry name" value="HrcA"/>
</dbReference>
<dbReference type="GO" id="GO:0045892">
    <property type="term" value="P:negative regulation of DNA-templated transcription"/>
    <property type="evidence" value="ECO:0007669"/>
    <property type="project" value="UniProtKB-UniRule"/>
</dbReference>
<dbReference type="PIRSF" id="PIRSF005485">
    <property type="entry name" value="HrcA"/>
    <property type="match status" value="1"/>
</dbReference>
<dbReference type="OrthoDB" id="9783139at2"/>
<dbReference type="InterPro" id="IPR029016">
    <property type="entry name" value="GAF-like_dom_sf"/>
</dbReference>
<organism evidence="8 9">
    <name type="scientific">Carnobacterium divergens</name>
    <name type="common">Lactobacillus divergens</name>
    <dbReference type="NCBI Taxonomy" id="2748"/>
    <lineage>
        <taxon>Bacteria</taxon>
        <taxon>Bacillati</taxon>
        <taxon>Bacillota</taxon>
        <taxon>Bacilli</taxon>
        <taxon>Lactobacillales</taxon>
        <taxon>Carnobacteriaceae</taxon>
        <taxon>Carnobacterium</taxon>
    </lineage>
</organism>
<dbReference type="NCBIfam" id="TIGR00331">
    <property type="entry name" value="hrcA"/>
    <property type="match status" value="1"/>
</dbReference>
<dbReference type="SUPFAM" id="SSF55781">
    <property type="entry name" value="GAF domain-like"/>
    <property type="match status" value="1"/>
</dbReference>
<feature type="domain" description="Heat-inducible transcription repressor HrcA C-terminal" evidence="6">
    <location>
        <begin position="104"/>
        <end position="322"/>
    </location>
</feature>
<evidence type="ECO:0000259" key="6">
    <source>
        <dbReference type="Pfam" id="PF01628"/>
    </source>
</evidence>
<dbReference type="RefSeq" id="WP_034569963.1">
    <property type="nucleotide sequence ID" value="NZ_CBCPKG010000001.1"/>
</dbReference>
<dbReference type="Gene3D" id="1.10.10.10">
    <property type="entry name" value="Winged helix-like DNA-binding domain superfamily/Winged helix DNA-binding domain"/>
    <property type="match status" value="1"/>
</dbReference>
<name>A0A5F0N0W3_CARDV</name>
<accession>A0A5F0N0W3</accession>
<dbReference type="Gene3D" id="3.30.390.60">
    <property type="entry name" value="Heat-inducible transcription repressor hrca homolog, domain 3"/>
    <property type="match status" value="1"/>
</dbReference>
<dbReference type="EMBL" id="NRPP01000017">
    <property type="protein sequence ID" value="TFJ24862.1"/>
    <property type="molecule type" value="Genomic_DNA"/>
</dbReference>
<dbReference type="InterPro" id="IPR023120">
    <property type="entry name" value="WHTH_transcript_rep_HrcA_IDD"/>
</dbReference>
<dbReference type="KEGG" id="cdj:BFC22_06815"/>
<dbReference type="Proteomes" id="UP000297938">
    <property type="component" value="Unassembled WGS sequence"/>
</dbReference>
<dbReference type="HAMAP" id="MF_00081">
    <property type="entry name" value="HrcA"/>
    <property type="match status" value="1"/>
</dbReference>
<dbReference type="SUPFAM" id="SSF46785">
    <property type="entry name" value="Winged helix' DNA-binding domain"/>
    <property type="match status" value="1"/>
</dbReference>
<dbReference type="PANTHER" id="PTHR34824:SF1">
    <property type="entry name" value="HEAT-INDUCIBLE TRANSCRIPTION REPRESSOR HRCA"/>
    <property type="match status" value="1"/>
</dbReference>
<dbReference type="InterPro" id="IPR036388">
    <property type="entry name" value="WH-like_DNA-bd_sf"/>
</dbReference>
<evidence type="ECO:0000256" key="3">
    <source>
        <dbReference type="ARBA" id="ARBA00023016"/>
    </source>
</evidence>
<evidence type="ECO:0000256" key="1">
    <source>
        <dbReference type="ARBA" id="ARBA00022491"/>
    </source>
</evidence>
<comment type="caution">
    <text evidence="8">The sequence shown here is derived from an EMBL/GenBank/DDBJ whole genome shotgun (WGS) entry which is preliminary data.</text>
</comment>
<dbReference type="InterPro" id="IPR036390">
    <property type="entry name" value="WH_DNA-bd_sf"/>
</dbReference>
<evidence type="ECO:0000313" key="8">
    <source>
        <dbReference type="EMBL" id="TFJ24862.1"/>
    </source>
</evidence>
<evidence type="ECO:0000313" key="7">
    <source>
        <dbReference type="EMBL" id="MDT1973904.1"/>
    </source>
</evidence>
<evidence type="ECO:0000256" key="5">
    <source>
        <dbReference type="HAMAP-Rule" id="MF_00081"/>
    </source>
</evidence>